<proteinExistence type="predicted"/>
<feature type="compositionally biased region" description="Basic and acidic residues" evidence="10">
    <location>
        <begin position="156"/>
        <end position="183"/>
    </location>
</feature>
<feature type="DNA-binding region" description="HMG box" evidence="9">
    <location>
        <begin position="114"/>
        <end position="191"/>
    </location>
</feature>
<dbReference type="AlphaFoldDB" id="A7RQ41"/>
<dbReference type="Pfam" id="PF24815">
    <property type="entry name" value="HMG_WDHD1"/>
    <property type="match status" value="1"/>
</dbReference>
<keyword evidence="5 9" id="KW-0539">Nucleus</keyword>
<dbReference type="GO" id="GO:0006261">
    <property type="term" value="P:DNA-templated DNA replication"/>
    <property type="evidence" value="ECO:0007669"/>
    <property type="project" value="InterPro"/>
</dbReference>
<dbReference type="CDD" id="cd21993">
    <property type="entry name" value="HMG-box_WDHD1"/>
    <property type="match status" value="1"/>
</dbReference>
<evidence type="ECO:0000256" key="3">
    <source>
        <dbReference type="ARBA" id="ARBA00022737"/>
    </source>
</evidence>
<name>A7RQ41_NEMVE</name>
<dbReference type="Proteomes" id="UP000001593">
    <property type="component" value="Unassembled WGS sequence"/>
</dbReference>
<dbReference type="InterPro" id="IPR036910">
    <property type="entry name" value="HMG_box_dom_sf"/>
</dbReference>
<feature type="domain" description="HMG box" evidence="11">
    <location>
        <begin position="114"/>
        <end position="191"/>
    </location>
</feature>
<evidence type="ECO:0000256" key="9">
    <source>
        <dbReference type="PROSITE-ProRule" id="PRU00267"/>
    </source>
</evidence>
<comment type="function">
    <text evidence="6">Core replisome component that acts as a replication initiation factor. Binds directly to the CMG complex and functions as a hub to recruit additional proteins to the replication fork.</text>
</comment>
<sequence>MNLAQRLNDLAFQKAQEEAEEVYDDDEQLNWPPRRAQNTVSSARRGSSRQREVDNDEDQMEVAHEDSDDERDMTGRRRAPKSNSKARKSKQMTLQSKVGNQIKADRPDEKADRQTKKKNGFSLWLEENRDQIEEENPDIPDEDVVKIAMKTWKGLDSVEKKVWNEKAKGNAGETEEKKRKRENDENDAEYS</sequence>
<evidence type="ECO:0000313" key="13">
    <source>
        <dbReference type="Proteomes" id="UP000001593"/>
    </source>
</evidence>
<dbReference type="eggNOG" id="KOG1274">
    <property type="taxonomic scope" value="Eukaryota"/>
</dbReference>
<dbReference type="EMBL" id="DS469527">
    <property type="protein sequence ID" value="EDO46494.1"/>
    <property type="molecule type" value="Genomic_DNA"/>
</dbReference>
<dbReference type="SMART" id="SM00398">
    <property type="entry name" value="HMG"/>
    <property type="match status" value="1"/>
</dbReference>
<comment type="subcellular location">
    <subcellularLocation>
        <location evidence="1">Nucleus</location>
        <location evidence="1">Nucleoplasm</location>
    </subcellularLocation>
</comment>
<evidence type="ECO:0000256" key="6">
    <source>
        <dbReference type="ARBA" id="ARBA00056293"/>
    </source>
</evidence>
<feature type="region of interest" description="Disordered" evidence="10">
    <location>
        <begin position="18"/>
        <end position="140"/>
    </location>
</feature>
<evidence type="ECO:0000256" key="4">
    <source>
        <dbReference type="ARBA" id="ARBA00023125"/>
    </source>
</evidence>
<dbReference type="SUPFAM" id="SSF47095">
    <property type="entry name" value="HMG-box"/>
    <property type="match status" value="1"/>
</dbReference>
<dbReference type="InterPro" id="IPR055339">
    <property type="entry name" value="HMG-box_WDHD1"/>
</dbReference>
<dbReference type="FunFam" id="1.10.30.10:FF:000028">
    <property type="entry name" value="WD repeat and HMG-box DNA-binding protein 1"/>
    <property type="match status" value="1"/>
</dbReference>
<evidence type="ECO:0000256" key="7">
    <source>
        <dbReference type="ARBA" id="ARBA00069769"/>
    </source>
</evidence>
<keyword evidence="2" id="KW-0853">WD repeat</keyword>
<evidence type="ECO:0000256" key="8">
    <source>
        <dbReference type="ARBA" id="ARBA00080131"/>
    </source>
</evidence>
<evidence type="ECO:0000256" key="10">
    <source>
        <dbReference type="SAM" id="MobiDB-lite"/>
    </source>
</evidence>
<organism evidence="12 13">
    <name type="scientific">Nematostella vectensis</name>
    <name type="common">Starlet sea anemone</name>
    <dbReference type="NCBI Taxonomy" id="45351"/>
    <lineage>
        <taxon>Eukaryota</taxon>
        <taxon>Metazoa</taxon>
        <taxon>Cnidaria</taxon>
        <taxon>Anthozoa</taxon>
        <taxon>Hexacorallia</taxon>
        <taxon>Actiniaria</taxon>
        <taxon>Edwardsiidae</taxon>
        <taxon>Nematostella</taxon>
    </lineage>
</organism>
<evidence type="ECO:0000313" key="12">
    <source>
        <dbReference type="EMBL" id="EDO46494.1"/>
    </source>
</evidence>
<protein>
    <recommendedName>
        <fullName evidence="7">WD repeat and HMG-box DNA-binding protein 1</fullName>
    </recommendedName>
    <alternativeName>
        <fullName evidence="8">Acidic nucleoplasmic DNA-binding protein 1</fullName>
    </alternativeName>
</protein>
<feature type="compositionally biased region" description="Acidic residues" evidence="10">
    <location>
        <begin position="18"/>
        <end position="28"/>
    </location>
</feature>
<accession>A7RQ41</accession>
<dbReference type="InParanoid" id="A7RQ41"/>
<dbReference type="STRING" id="45351.A7RQ41"/>
<keyword evidence="3" id="KW-0677">Repeat</keyword>
<keyword evidence="13" id="KW-1185">Reference proteome</keyword>
<dbReference type="Gene3D" id="1.10.30.10">
    <property type="entry name" value="High mobility group box domain"/>
    <property type="match status" value="1"/>
</dbReference>
<dbReference type="PROSITE" id="PS50118">
    <property type="entry name" value="HMG_BOX_2"/>
    <property type="match status" value="1"/>
</dbReference>
<feature type="compositionally biased region" description="Basic residues" evidence="10">
    <location>
        <begin position="76"/>
        <end position="90"/>
    </location>
</feature>
<reference evidence="12 13" key="1">
    <citation type="journal article" date="2007" name="Science">
        <title>Sea anemone genome reveals ancestral eumetazoan gene repertoire and genomic organization.</title>
        <authorList>
            <person name="Putnam N.H."/>
            <person name="Srivastava M."/>
            <person name="Hellsten U."/>
            <person name="Dirks B."/>
            <person name="Chapman J."/>
            <person name="Salamov A."/>
            <person name="Terry A."/>
            <person name="Shapiro H."/>
            <person name="Lindquist E."/>
            <person name="Kapitonov V.V."/>
            <person name="Jurka J."/>
            <person name="Genikhovich G."/>
            <person name="Grigoriev I.V."/>
            <person name="Lucas S.M."/>
            <person name="Steele R.E."/>
            <person name="Finnerty J.R."/>
            <person name="Technau U."/>
            <person name="Martindale M.Q."/>
            <person name="Rokhsar D.S."/>
        </authorList>
    </citation>
    <scope>NUCLEOTIDE SEQUENCE [LARGE SCALE GENOMIC DNA]</scope>
    <source>
        <strain evidence="13">CH2 X CH6</strain>
    </source>
</reference>
<feature type="compositionally biased region" description="Polar residues" evidence="10">
    <location>
        <begin position="36"/>
        <end position="45"/>
    </location>
</feature>
<feature type="region of interest" description="Disordered" evidence="10">
    <location>
        <begin position="156"/>
        <end position="191"/>
    </location>
</feature>
<evidence type="ECO:0000256" key="5">
    <source>
        <dbReference type="ARBA" id="ARBA00023242"/>
    </source>
</evidence>
<keyword evidence="4 9" id="KW-0238">DNA-binding</keyword>
<dbReference type="InterPro" id="IPR009071">
    <property type="entry name" value="HMG_box_dom"/>
</dbReference>
<dbReference type="HOGENOM" id="CLU_1423068_0_0_1"/>
<evidence type="ECO:0000259" key="11">
    <source>
        <dbReference type="PROSITE" id="PS50118"/>
    </source>
</evidence>
<feature type="compositionally biased region" description="Basic and acidic residues" evidence="10">
    <location>
        <begin position="103"/>
        <end position="114"/>
    </location>
</feature>
<dbReference type="GO" id="GO:0005654">
    <property type="term" value="C:nucleoplasm"/>
    <property type="evidence" value="ECO:0007669"/>
    <property type="project" value="UniProtKB-SubCell"/>
</dbReference>
<evidence type="ECO:0000256" key="2">
    <source>
        <dbReference type="ARBA" id="ARBA00022574"/>
    </source>
</evidence>
<dbReference type="GO" id="GO:0003677">
    <property type="term" value="F:DNA binding"/>
    <property type="evidence" value="ECO:0007669"/>
    <property type="project" value="UniProtKB-UniRule"/>
</dbReference>
<evidence type="ECO:0000256" key="1">
    <source>
        <dbReference type="ARBA" id="ARBA00004642"/>
    </source>
</evidence>
<feature type="compositionally biased region" description="Acidic residues" evidence="10">
    <location>
        <begin position="54"/>
        <end position="71"/>
    </location>
</feature>
<gene>
    <name evidence="12" type="ORF">NEMVEDRAFT_v1g239907</name>
</gene>